<evidence type="ECO:0000313" key="1">
    <source>
        <dbReference type="EMBL" id="CAH1642912.1"/>
    </source>
</evidence>
<dbReference type="Proteomes" id="UP001153321">
    <property type="component" value="Chromosome 29"/>
</dbReference>
<accession>A0A9P0I9Y2</accession>
<dbReference type="EMBL" id="LR824560">
    <property type="protein sequence ID" value="CAH1642912.1"/>
    <property type="molecule type" value="Genomic_DNA"/>
</dbReference>
<keyword evidence="2" id="KW-1185">Reference proteome</keyword>
<protein>
    <submittedName>
        <fullName evidence="1">Uncharacterized protein</fullName>
    </submittedName>
</protein>
<dbReference type="AlphaFoldDB" id="A0A9P0I9Y2"/>
<evidence type="ECO:0000313" key="2">
    <source>
        <dbReference type="Proteomes" id="UP001153321"/>
    </source>
</evidence>
<proteinExistence type="predicted"/>
<gene>
    <name evidence="1" type="ORF">SPLIT_LOCUS8268</name>
</gene>
<reference evidence="1" key="1">
    <citation type="submission" date="2022-02" db="EMBL/GenBank/DDBJ databases">
        <authorList>
            <person name="King R."/>
        </authorList>
    </citation>
    <scope>NUCLEOTIDE SEQUENCE</scope>
</reference>
<name>A0A9P0I9Y2_SPOLI</name>
<sequence>MILFFQNVFSQCTSPAAVVDVPFGLAAPGLAARGLTSPLGWAAPGLAANGLITPGLAGHVLCNAGTNGLAGPE</sequence>
<organism evidence="1 2">
    <name type="scientific">Spodoptera littoralis</name>
    <name type="common">Egyptian cotton leafworm</name>
    <dbReference type="NCBI Taxonomy" id="7109"/>
    <lineage>
        <taxon>Eukaryota</taxon>
        <taxon>Metazoa</taxon>
        <taxon>Ecdysozoa</taxon>
        <taxon>Arthropoda</taxon>
        <taxon>Hexapoda</taxon>
        <taxon>Insecta</taxon>
        <taxon>Pterygota</taxon>
        <taxon>Neoptera</taxon>
        <taxon>Endopterygota</taxon>
        <taxon>Lepidoptera</taxon>
        <taxon>Glossata</taxon>
        <taxon>Ditrysia</taxon>
        <taxon>Noctuoidea</taxon>
        <taxon>Noctuidae</taxon>
        <taxon>Amphipyrinae</taxon>
        <taxon>Spodoptera</taxon>
    </lineage>
</organism>